<feature type="chain" id="PRO_5020195218" evidence="1">
    <location>
        <begin position="31"/>
        <end position="191"/>
    </location>
</feature>
<comment type="caution">
    <text evidence="2">The sequence shown here is derived from an EMBL/GenBank/DDBJ whole genome shotgun (WGS) entry which is preliminary data.</text>
</comment>
<evidence type="ECO:0000313" key="2">
    <source>
        <dbReference type="EMBL" id="RYP82901.1"/>
    </source>
</evidence>
<sequence length="191" mass="20582">MRHLHLHLRLPAVLGMLAVVAAALTGPADARVVERGVIDESFSDSGEDFCDVPGLDVTFEGTVHIAYTWKTRGAAQLAYYAEHAEFRNRITNVANGTYVTSHERTMSKDLKVVDLGGGLLDIVWFGTGNATVYDSSGKAIARNPGQVRFHVVIDVHDPADPEDDEEISSELILGSTGRSDDFCSAVVPALS</sequence>
<feature type="signal peptide" evidence="1">
    <location>
        <begin position="1"/>
        <end position="30"/>
    </location>
</feature>
<dbReference type="OrthoDB" id="3788955at2"/>
<gene>
    <name evidence="2" type="ORF">EKO23_20520</name>
</gene>
<dbReference type="Proteomes" id="UP000295198">
    <property type="component" value="Unassembled WGS sequence"/>
</dbReference>
<keyword evidence="1" id="KW-0732">Signal</keyword>
<evidence type="ECO:0000256" key="1">
    <source>
        <dbReference type="SAM" id="SignalP"/>
    </source>
</evidence>
<organism evidence="2 3">
    <name type="scientific">Nocardioides guangzhouensis</name>
    <dbReference type="NCBI Taxonomy" id="2497878"/>
    <lineage>
        <taxon>Bacteria</taxon>
        <taxon>Bacillati</taxon>
        <taxon>Actinomycetota</taxon>
        <taxon>Actinomycetes</taxon>
        <taxon>Propionibacteriales</taxon>
        <taxon>Nocardioidaceae</taxon>
        <taxon>Nocardioides</taxon>
    </lineage>
</organism>
<evidence type="ECO:0000313" key="3">
    <source>
        <dbReference type="Proteomes" id="UP000295198"/>
    </source>
</evidence>
<protein>
    <submittedName>
        <fullName evidence="2">Uncharacterized protein</fullName>
    </submittedName>
</protein>
<proteinExistence type="predicted"/>
<dbReference type="EMBL" id="SDKM01000040">
    <property type="protein sequence ID" value="RYP82901.1"/>
    <property type="molecule type" value="Genomic_DNA"/>
</dbReference>
<keyword evidence="3" id="KW-1185">Reference proteome</keyword>
<accession>A0A4Q4Z704</accession>
<reference evidence="2 3" key="1">
    <citation type="submission" date="2019-01" db="EMBL/GenBank/DDBJ databases">
        <title>Nocardioides guangzhouensis sp. nov., an actinobacterium isolated from soil.</title>
        <authorList>
            <person name="Fu Y."/>
            <person name="Cai Y."/>
            <person name="Lin Z."/>
            <person name="Chen P."/>
        </authorList>
    </citation>
    <scope>NUCLEOTIDE SEQUENCE [LARGE SCALE GENOMIC DNA]</scope>
    <source>
        <strain evidence="2 3">130</strain>
    </source>
</reference>
<dbReference type="AlphaFoldDB" id="A0A4Q4Z704"/>
<dbReference type="RefSeq" id="WP_134720202.1">
    <property type="nucleotide sequence ID" value="NZ_SDKM01000040.1"/>
</dbReference>
<name>A0A4Q4Z704_9ACTN</name>